<protein>
    <submittedName>
        <fullName evidence="1">NGR2</fullName>
    </submittedName>
</protein>
<dbReference type="Proteomes" id="UP001164539">
    <property type="component" value="Chromosome 5"/>
</dbReference>
<accession>A0ACC1Y203</accession>
<reference evidence="1 2" key="1">
    <citation type="journal article" date="2023" name="Science">
        <title>Complex scaffold remodeling in plant triterpene biosynthesis.</title>
        <authorList>
            <person name="De La Pena R."/>
            <person name="Hodgson H."/>
            <person name="Liu J.C."/>
            <person name="Stephenson M.J."/>
            <person name="Martin A.C."/>
            <person name="Owen C."/>
            <person name="Harkess A."/>
            <person name="Leebens-Mack J."/>
            <person name="Jimenez L.E."/>
            <person name="Osbourn A."/>
            <person name="Sattely E.S."/>
        </authorList>
    </citation>
    <scope>NUCLEOTIDE SEQUENCE [LARGE SCALE GENOMIC DNA]</scope>
    <source>
        <strain evidence="2">cv. JPN11</strain>
        <tissue evidence="1">Leaf</tissue>
    </source>
</reference>
<comment type="caution">
    <text evidence="1">The sequence shown here is derived from an EMBL/GenBank/DDBJ whole genome shotgun (WGS) entry which is preliminary data.</text>
</comment>
<dbReference type="EMBL" id="CM051398">
    <property type="protein sequence ID" value="KAJ4717756.1"/>
    <property type="molecule type" value="Genomic_DNA"/>
</dbReference>
<keyword evidence="2" id="KW-1185">Reference proteome</keyword>
<sequence>MQLFGWMQNKLHGKQESRKPNSVPAASYPKKQEPREEFNDWPHGLLAIGTFGNNPEINKENTSEIQNIQEEPPSSSMDLQDFTPEEIGKFEKELTKLLRRKPTDQNYRDKEKEKEKEIINANLPLDRFLNCPSSLEVDRRISNAICSDQSDDQADIKDEDIDRTISVILGRCKDIRADCIKKSIGKKSISFLLKKVFVCRSGFAPQPSLRDTLQESRMERFLRIMLHKKISSQNNTSRAQSMKKYIEDRQVCNKKLESEDHEKEKYEKTNNYNNNLDGGKWVKTDSECKFNFRPDPILPIILIEFPCMYNVLLGKVSNVLINFFIIADIVLEI</sequence>
<gene>
    <name evidence="1" type="ORF">OWV82_009541</name>
</gene>
<evidence type="ECO:0000313" key="1">
    <source>
        <dbReference type="EMBL" id="KAJ4717756.1"/>
    </source>
</evidence>
<evidence type="ECO:0000313" key="2">
    <source>
        <dbReference type="Proteomes" id="UP001164539"/>
    </source>
</evidence>
<organism evidence="1 2">
    <name type="scientific">Melia azedarach</name>
    <name type="common">Chinaberry tree</name>
    <dbReference type="NCBI Taxonomy" id="155640"/>
    <lineage>
        <taxon>Eukaryota</taxon>
        <taxon>Viridiplantae</taxon>
        <taxon>Streptophyta</taxon>
        <taxon>Embryophyta</taxon>
        <taxon>Tracheophyta</taxon>
        <taxon>Spermatophyta</taxon>
        <taxon>Magnoliopsida</taxon>
        <taxon>eudicotyledons</taxon>
        <taxon>Gunneridae</taxon>
        <taxon>Pentapetalae</taxon>
        <taxon>rosids</taxon>
        <taxon>malvids</taxon>
        <taxon>Sapindales</taxon>
        <taxon>Meliaceae</taxon>
        <taxon>Melia</taxon>
    </lineage>
</organism>
<name>A0ACC1Y203_MELAZ</name>
<proteinExistence type="predicted"/>